<dbReference type="Gene3D" id="1.10.287.130">
    <property type="match status" value="1"/>
</dbReference>
<keyword evidence="5" id="KW-0547">Nucleotide-binding</keyword>
<evidence type="ECO:0000256" key="1">
    <source>
        <dbReference type="ARBA" id="ARBA00000085"/>
    </source>
</evidence>
<sequence length="741" mass="82481">METGFATFDYEGRLLSINDSFLNIPVDELSSLLNAQVERDILEQVLLSFTHLSNFPNDKVNLLKQWQLSGEGIFLQGETGVQFLLSKYKTPDGGTCYLKVPYSNDVEIQVDHSLKILLDAIQSLDIGIALYDENLCFVLSNKRYADLVLPENLREKSDDVFLPGRSVRDITKDLNSSDAFLLPSGLALEEWNSQTVKGIMSYAKNIETSRLDGRLVLSSTHKTGFGGYLLTIRDITEQRHAEDARREADMLLHKIVEACPANFLVSRVSDGKIIYFPPASRDRFGDIETAKSFFIKAEDREQYLDALLPTGTLDDYRVQFRRRDGTIMQGLTSARVTDYKGEDVIVSSTRDITEQLQIQDELVTQREIAHQNEKISALGGLLAGVAHELNNPLSIVVGYALMLQDKTDDPEVKRRVERIGIAAERCAKIVKTFLAMARQRPMQVENCNLNEAVEVALDVAGYGIKVSGAEISLALAPDLPAVSADYDQMAQVFTNLIINAEHALADKGDKGKLIIRSSFDDLLNEVVIDVVDNGVGIPKNIQPRIFEPFFTTKDVGSGTGVGLAFCHRIVDAHNGHLSFRSSINEGTCFSVRMKASQDIKREKKDPQPIEKECRHHRVLVVDDEVDVACLISDILGDEGYHVVTMNSAKSALAELKKHDYDAVLSDVKMPGMDGIEFLRNITMKFPNLAPRTAFITGDAMSPTVAEFIENSGCLYLEKPVAPKELLKMLQRLIQETESQKV</sequence>
<dbReference type="SUPFAM" id="SSF55874">
    <property type="entry name" value="ATPase domain of HSP90 chaperone/DNA topoisomerase II/histidine kinase"/>
    <property type="match status" value="1"/>
</dbReference>
<proteinExistence type="predicted"/>
<feature type="domain" description="Response regulatory" evidence="11">
    <location>
        <begin position="617"/>
        <end position="733"/>
    </location>
</feature>
<dbReference type="Proteomes" id="UP001597294">
    <property type="component" value="Unassembled WGS sequence"/>
</dbReference>
<dbReference type="InterPro" id="IPR036890">
    <property type="entry name" value="HATPase_C_sf"/>
</dbReference>
<dbReference type="InterPro" id="IPR036097">
    <property type="entry name" value="HisK_dim/P_sf"/>
</dbReference>
<evidence type="ECO:0000256" key="6">
    <source>
        <dbReference type="ARBA" id="ARBA00022777"/>
    </source>
</evidence>
<keyword evidence="8" id="KW-0902">Two-component regulatory system</keyword>
<organism evidence="13 14">
    <name type="scientific">Kiloniella antarctica</name>
    <dbReference type="NCBI Taxonomy" id="1550907"/>
    <lineage>
        <taxon>Bacteria</taxon>
        <taxon>Pseudomonadati</taxon>
        <taxon>Pseudomonadota</taxon>
        <taxon>Alphaproteobacteria</taxon>
        <taxon>Rhodospirillales</taxon>
        <taxon>Kiloniellaceae</taxon>
        <taxon>Kiloniella</taxon>
    </lineage>
</organism>
<dbReference type="InterPro" id="IPR001789">
    <property type="entry name" value="Sig_transdc_resp-reg_receiver"/>
</dbReference>
<evidence type="ECO:0000313" key="13">
    <source>
        <dbReference type="EMBL" id="MFD2206535.1"/>
    </source>
</evidence>
<keyword evidence="4" id="KW-0808">Transferase</keyword>
<dbReference type="InterPro" id="IPR005467">
    <property type="entry name" value="His_kinase_dom"/>
</dbReference>
<evidence type="ECO:0000256" key="9">
    <source>
        <dbReference type="PROSITE-ProRule" id="PRU00169"/>
    </source>
</evidence>
<dbReference type="PANTHER" id="PTHR43065:SF10">
    <property type="entry name" value="PEROXIDE STRESS-ACTIVATED HISTIDINE KINASE MAK3"/>
    <property type="match status" value="1"/>
</dbReference>
<dbReference type="RefSeq" id="WP_380252203.1">
    <property type="nucleotide sequence ID" value="NZ_JBHUII010000004.1"/>
</dbReference>
<name>A0ABW5BM69_9PROT</name>
<feature type="domain" description="PAC" evidence="12">
    <location>
        <begin position="314"/>
        <end position="364"/>
    </location>
</feature>
<dbReference type="InterPro" id="IPR000700">
    <property type="entry name" value="PAS-assoc_C"/>
</dbReference>
<dbReference type="InterPro" id="IPR011006">
    <property type="entry name" value="CheY-like_superfamily"/>
</dbReference>
<comment type="caution">
    <text evidence="13">The sequence shown here is derived from an EMBL/GenBank/DDBJ whole genome shotgun (WGS) entry which is preliminary data.</text>
</comment>
<dbReference type="Gene3D" id="3.40.50.2300">
    <property type="match status" value="1"/>
</dbReference>
<dbReference type="Pfam" id="PF12860">
    <property type="entry name" value="PAS_7"/>
    <property type="match status" value="1"/>
</dbReference>
<evidence type="ECO:0000313" key="14">
    <source>
        <dbReference type="Proteomes" id="UP001597294"/>
    </source>
</evidence>
<dbReference type="InterPro" id="IPR003661">
    <property type="entry name" value="HisK_dim/P_dom"/>
</dbReference>
<dbReference type="SUPFAM" id="SSF47384">
    <property type="entry name" value="Homodimeric domain of signal transducing histidine kinase"/>
    <property type="match status" value="1"/>
</dbReference>
<dbReference type="CDD" id="cd17546">
    <property type="entry name" value="REC_hyHK_CKI1_RcsC-like"/>
    <property type="match status" value="1"/>
</dbReference>
<dbReference type="Gene3D" id="3.30.450.20">
    <property type="entry name" value="PAS domain"/>
    <property type="match status" value="2"/>
</dbReference>
<dbReference type="PROSITE" id="PS50109">
    <property type="entry name" value="HIS_KIN"/>
    <property type="match status" value="1"/>
</dbReference>
<keyword evidence="14" id="KW-1185">Reference proteome</keyword>
<evidence type="ECO:0000259" key="11">
    <source>
        <dbReference type="PROSITE" id="PS50110"/>
    </source>
</evidence>
<dbReference type="EC" id="2.7.13.3" evidence="2"/>
<dbReference type="SUPFAM" id="SSF55785">
    <property type="entry name" value="PYP-like sensor domain (PAS domain)"/>
    <property type="match status" value="1"/>
</dbReference>
<dbReference type="EMBL" id="JBHUII010000004">
    <property type="protein sequence ID" value="MFD2206535.1"/>
    <property type="molecule type" value="Genomic_DNA"/>
</dbReference>
<evidence type="ECO:0000259" key="10">
    <source>
        <dbReference type="PROSITE" id="PS50109"/>
    </source>
</evidence>
<dbReference type="CDD" id="cd00082">
    <property type="entry name" value="HisKA"/>
    <property type="match status" value="1"/>
</dbReference>
<dbReference type="SUPFAM" id="SSF52172">
    <property type="entry name" value="CheY-like"/>
    <property type="match status" value="1"/>
</dbReference>
<dbReference type="InterPro" id="IPR003594">
    <property type="entry name" value="HATPase_dom"/>
</dbReference>
<dbReference type="SMART" id="SM00388">
    <property type="entry name" value="HisKA"/>
    <property type="match status" value="1"/>
</dbReference>
<feature type="domain" description="Histidine kinase" evidence="10">
    <location>
        <begin position="384"/>
        <end position="597"/>
    </location>
</feature>
<keyword evidence="3 9" id="KW-0597">Phosphoprotein</keyword>
<dbReference type="GO" id="GO:0005524">
    <property type="term" value="F:ATP binding"/>
    <property type="evidence" value="ECO:0007669"/>
    <property type="project" value="UniProtKB-KW"/>
</dbReference>
<dbReference type="InterPro" id="IPR035965">
    <property type="entry name" value="PAS-like_dom_sf"/>
</dbReference>
<dbReference type="PROSITE" id="PS50110">
    <property type="entry name" value="RESPONSE_REGULATORY"/>
    <property type="match status" value="1"/>
</dbReference>
<feature type="modified residue" description="4-aspartylphosphate" evidence="9">
    <location>
        <position position="666"/>
    </location>
</feature>
<evidence type="ECO:0000256" key="3">
    <source>
        <dbReference type="ARBA" id="ARBA00022553"/>
    </source>
</evidence>
<evidence type="ECO:0000256" key="4">
    <source>
        <dbReference type="ARBA" id="ARBA00022679"/>
    </source>
</evidence>
<comment type="catalytic activity">
    <reaction evidence="1">
        <text>ATP + protein L-histidine = ADP + protein N-phospho-L-histidine.</text>
        <dbReference type="EC" id="2.7.13.3"/>
    </reaction>
</comment>
<accession>A0ABW5BM69</accession>
<dbReference type="PANTHER" id="PTHR43065">
    <property type="entry name" value="SENSOR HISTIDINE KINASE"/>
    <property type="match status" value="1"/>
</dbReference>
<dbReference type="Pfam" id="PF00512">
    <property type="entry name" value="HisKA"/>
    <property type="match status" value="1"/>
</dbReference>
<dbReference type="PRINTS" id="PR00344">
    <property type="entry name" value="BCTRLSENSOR"/>
</dbReference>
<keyword evidence="6" id="KW-0418">Kinase</keyword>
<dbReference type="Pfam" id="PF02518">
    <property type="entry name" value="HATPase_c"/>
    <property type="match status" value="1"/>
</dbReference>
<dbReference type="PROSITE" id="PS50113">
    <property type="entry name" value="PAC"/>
    <property type="match status" value="1"/>
</dbReference>
<protein>
    <recommendedName>
        <fullName evidence="2">histidine kinase</fullName>
        <ecNumber evidence="2">2.7.13.3</ecNumber>
    </recommendedName>
</protein>
<evidence type="ECO:0000256" key="7">
    <source>
        <dbReference type="ARBA" id="ARBA00022840"/>
    </source>
</evidence>
<dbReference type="InterPro" id="IPR004358">
    <property type="entry name" value="Sig_transdc_His_kin-like_C"/>
</dbReference>
<evidence type="ECO:0000256" key="5">
    <source>
        <dbReference type="ARBA" id="ARBA00022741"/>
    </source>
</evidence>
<evidence type="ECO:0000259" key="12">
    <source>
        <dbReference type="PROSITE" id="PS50113"/>
    </source>
</evidence>
<dbReference type="Gene3D" id="3.30.565.10">
    <property type="entry name" value="Histidine kinase-like ATPase, C-terminal domain"/>
    <property type="match status" value="1"/>
</dbReference>
<keyword evidence="7 13" id="KW-0067">ATP-binding</keyword>
<dbReference type="SMART" id="SM00387">
    <property type="entry name" value="HATPase_c"/>
    <property type="match status" value="1"/>
</dbReference>
<evidence type="ECO:0000256" key="2">
    <source>
        <dbReference type="ARBA" id="ARBA00012438"/>
    </source>
</evidence>
<dbReference type="Pfam" id="PF00072">
    <property type="entry name" value="Response_reg"/>
    <property type="match status" value="1"/>
</dbReference>
<reference evidence="14" key="1">
    <citation type="journal article" date="2019" name="Int. J. Syst. Evol. Microbiol.">
        <title>The Global Catalogue of Microorganisms (GCM) 10K type strain sequencing project: providing services to taxonomists for standard genome sequencing and annotation.</title>
        <authorList>
            <consortium name="The Broad Institute Genomics Platform"/>
            <consortium name="The Broad Institute Genome Sequencing Center for Infectious Disease"/>
            <person name="Wu L."/>
            <person name="Ma J."/>
        </authorList>
    </citation>
    <scope>NUCLEOTIDE SEQUENCE [LARGE SCALE GENOMIC DNA]</scope>
    <source>
        <strain evidence="14">CGMCC 4.7192</strain>
    </source>
</reference>
<dbReference type="SMART" id="SM00448">
    <property type="entry name" value="REC"/>
    <property type="match status" value="1"/>
</dbReference>
<evidence type="ECO:0000256" key="8">
    <source>
        <dbReference type="ARBA" id="ARBA00023012"/>
    </source>
</evidence>
<gene>
    <name evidence="13" type="ORF">ACFSKO_12955</name>
</gene>